<keyword evidence="1" id="KW-1133">Transmembrane helix</keyword>
<keyword evidence="1" id="KW-0472">Membrane</keyword>
<keyword evidence="4" id="KW-1185">Reference proteome</keyword>
<keyword evidence="3" id="KW-0645">Protease</keyword>
<evidence type="ECO:0000259" key="2">
    <source>
        <dbReference type="Pfam" id="PF02517"/>
    </source>
</evidence>
<dbReference type="Proteomes" id="UP000324853">
    <property type="component" value="Unassembled WGS sequence"/>
</dbReference>
<name>A0A5S4WYS0_9BRAD</name>
<dbReference type="EMBL" id="VSSR01000011">
    <property type="protein sequence ID" value="TYL86791.1"/>
    <property type="molecule type" value="Genomic_DNA"/>
</dbReference>
<gene>
    <name evidence="3" type="ORF">FXB38_05915</name>
</gene>
<proteinExistence type="predicted"/>
<keyword evidence="3" id="KW-0378">Hydrolase</keyword>
<dbReference type="GO" id="GO:0004175">
    <property type="term" value="F:endopeptidase activity"/>
    <property type="evidence" value="ECO:0007669"/>
    <property type="project" value="UniProtKB-ARBA"/>
</dbReference>
<dbReference type="OrthoDB" id="8481727at2"/>
<evidence type="ECO:0000313" key="3">
    <source>
        <dbReference type="EMBL" id="TYL86791.1"/>
    </source>
</evidence>
<feature type="transmembrane region" description="Helical" evidence="1">
    <location>
        <begin position="151"/>
        <end position="168"/>
    </location>
</feature>
<protein>
    <submittedName>
        <fullName evidence="3">CPBP family intramembrane metalloprotease</fullName>
    </submittedName>
</protein>
<feature type="transmembrane region" description="Helical" evidence="1">
    <location>
        <begin position="119"/>
        <end position="139"/>
    </location>
</feature>
<feature type="transmembrane region" description="Helical" evidence="1">
    <location>
        <begin position="73"/>
        <end position="94"/>
    </location>
</feature>
<organism evidence="3 4">
    <name type="scientific">Bradyrhizobium cytisi</name>
    <dbReference type="NCBI Taxonomy" id="515489"/>
    <lineage>
        <taxon>Bacteria</taxon>
        <taxon>Pseudomonadati</taxon>
        <taxon>Pseudomonadota</taxon>
        <taxon>Alphaproteobacteria</taxon>
        <taxon>Hyphomicrobiales</taxon>
        <taxon>Nitrobacteraceae</taxon>
        <taxon>Bradyrhizobium</taxon>
    </lineage>
</organism>
<dbReference type="RefSeq" id="WP_148749826.1">
    <property type="nucleotide sequence ID" value="NZ_VSSR01000011.1"/>
</dbReference>
<dbReference type="GO" id="GO:0006508">
    <property type="term" value="P:proteolysis"/>
    <property type="evidence" value="ECO:0007669"/>
    <property type="project" value="UniProtKB-KW"/>
</dbReference>
<accession>A0A5S4WYS0</accession>
<dbReference type="Pfam" id="PF02517">
    <property type="entry name" value="Rce1-like"/>
    <property type="match status" value="1"/>
</dbReference>
<feature type="transmembrane region" description="Helical" evidence="1">
    <location>
        <begin position="40"/>
        <end position="61"/>
    </location>
</feature>
<evidence type="ECO:0000313" key="4">
    <source>
        <dbReference type="Proteomes" id="UP000324853"/>
    </source>
</evidence>
<dbReference type="AlphaFoldDB" id="A0A5S4WYS0"/>
<feature type="domain" description="CAAX prenyl protease 2/Lysostaphin resistance protein A-like" evidence="2">
    <location>
        <begin position="119"/>
        <end position="211"/>
    </location>
</feature>
<dbReference type="InterPro" id="IPR003675">
    <property type="entry name" value="Rce1/LyrA-like_dom"/>
</dbReference>
<feature type="transmembrane region" description="Helical" evidence="1">
    <location>
        <begin position="174"/>
        <end position="194"/>
    </location>
</feature>
<comment type="caution">
    <text evidence="3">The sequence shown here is derived from an EMBL/GenBank/DDBJ whole genome shotgun (WGS) entry which is preliminary data.</text>
</comment>
<keyword evidence="1" id="KW-0812">Transmembrane</keyword>
<dbReference type="GO" id="GO:0080120">
    <property type="term" value="P:CAAX-box protein maturation"/>
    <property type="evidence" value="ECO:0007669"/>
    <property type="project" value="UniProtKB-ARBA"/>
</dbReference>
<sequence>MTEPDVLPTLSGLALALGGPALLASPAHRLLGDADALRTRVVDQLCLLAMAGGVIAIVLLWEARPLASIGWRGIELAAIAWGAVLTIVFVWALLPVEGRVLARLRLGGFEKGLATLSRLPAWFLVFAALVAGAAEETLFRGYAFERVAELTESYTIAGFVTVVLFALVHLRLWGWGPVVAFVVSGAVLTLFFVWRQDLLANIVAHAATDAVGLLRASARVRKAAGCQRIACSGSSTESRDA</sequence>
<keyword evidence="3" id="KW-0482">Metalloprotease</keyword>
<reference evidence="3 4" key="1">
    <citation type="submission" date="2019-08" db="EMBL/GenBank/DDBJ databases">
        <title>Bradyrhizobium hipponensis sp. nov., a rhizobium isolated from a Lupinus angustifolius root nodule in Tunisia.</title>
        <authorList>
            <person name="Off K."/>
            <person name="Rejili M."/>
            <person name="Mars M."/>
            <person name="Brachmann A."/>
            <person name="Marin M."/>
        </authorList>
    </citation>
    <scope>NUCLEOTIDE SEQUENCE [LARGE SCALE GENOMIC DNA]</scope>
    <source>
        <strain evidence="3 4">CTAW11</strain>
    </source>
</reference>
<dbReference type="GO" id="GO:0008237">
    <property type="term" value="F:metallopeptidase activity"/>
    <property type="evidence" value="ECO:0007669"/>
    <property type="project" value="UniProtKB-KW"/>
</dbReference>
<evidence type="ECO:0000256" key="1">
    <source>
        <dbReference type="SAM" id="Phobius"/>
    </source>
</evidence>